<keyword evidence="3" id="KW-1185">Reference proteome</keyword>
<sequence length="703" mass="76416">MRKLIPLLSLALIAAGCGGGGGGSSQLSTSSNGVTLTTYVTSSIVKGAQVCVKGTDICAQTDSTGKAQLTVDSLPVTLEVVAGGVSLGEVKVGTDSAVLSPTTVAEGNATIAAAIAAAIHAMAGDTTGTAQTIDLSNVTVENPPADPIEELVKQGKTVSLKVKKDDQEHSIEIKPVESDNGTTVEVYCDGEKVEVADELKELYWKMGTFLTAVDGQSVSLATNKSNEVVQCTLNVNPDNPYQFKLTQCSNSTYNSLNWNTVKLSEDGVQIEVAGTSDTYWVEDVNLKEFSVSYTDRNGLYGKLWLTGSATITPPNVNDEELETALAQGEFDTVYSALHSLSNLNDTEKLLLALAVIGKSAKDGFLTPMGYSIVTPSYSPFFRVEKTGPEFELSPKEYKDHLKDLLEKLNTAIGYVESIQNPATITLPDSIISFYSLTPGTHLDKETLTTIKAALYLARANVEYSLAYNWENVDFNSYSVLKEMEKLQIENTALIDSAKNDLKEALKLAAQAGQDFGSAIHSGNYSSQDLTFNILIPDSANQTVNVRNDNCTVSYDNIDTLVESLGGLPDAVDKQVDVLYSGNLCSDNATFKQATIYLGTPFTQPITGDQITQDVDNGNMLEVKVCTDYYYYYDNGTEVEQCLRFERDIWFNKDSNLYKFLTSMDPNAQFAIVNYNGTEFYSLDGIYFDTDYGTYYIVFPTQNQ</sequence>
<evidence type="ECO:0000313" key="2">
    <source>
        <dbReference type="EMBL" id="ADU97379.1"/>
    </source>
</evidence>
<proteinExistence type="predicted"/>
<dbReference type="HOGENOM" id="CLU_392277_0_0_0"/>
<evidence type="ECO:0008006" key="4">
    <source>
        <dbReference type="Google" id="ProtNLM"/>
    </source>
</evidence>
<dbReference type="RefSeq" id="WP_013538165.1">
    <property type="nucleotide sequence ID" value="NC_014926.1"/>
</dbReference>
<dbReference type="Proteomes" id="UP000006362">
    <property type="component" value="Chromosome"/>
</dbReference>
<evidence type="ECO:0000313" key="3">
    <source>
        <dbReference type="Proteomes" id="UP000006362"/>
    </source>
</evidence>
<organism evidence="2 3">
    <name type="scientific">Thermovibrio ammonificans (strain DSM 15698 / JCM 12110 / HB-1)</name>
    <dbReference type="NCBI Taxonomy" id="648996"/>
    <lineage>
        <taxon>Bacteria</taxon>
        <taxon>Pseudomonadati</taxon>
        <taxon>Aquificota</taxon>
        <taxon>Aquificia</taxon>
        <taxon>Desulfurobacteriales</taxon>
        <taxon>Desulfurobacteriaceae</taxon>
        <taxon>Thermovibrio</taxon>
    </lineage>
</organism>
<gene>
    <name evidence="2" type="ordered locus">Theam_1416</name>
</gene>
<dbReference type="PROSITE" id="PS51257">
    <property type="entry name" value="PROKAR_LIPOPROTEIN"/>
    <property type="match status" value="1"/>
</dbReference>
<keyword evidence="1" id="KW-0732">Signal</keyword>
<feature type="signal peptide" evidence="1">
    <location>
        <begin position="1"/>
        <end position="19"/>
    </location>
</feature>
<name>E8T450_THEA1</name>
<dbReference type="EMBL" id="CP002444">
    <property type="protein sequence ID" value="ADU97379.1"/>
    <property type="molecule type" value="Genomic_DNA"/>
</dbReference>
<dbReference type="KEGG" id="tam:Theam_1416"/>
<dbReference type="AlphaFoldDB" id="E8T450"/>
<accession>E8T450</accession>
<protein>
    <recommendedName>
        <fullName evidence="4">Lipoprotein</fullName>
    </recommendedName>
</protein>
<evidence type="ECO:0000256" key="1">
    <source>
        <dbReference type="SAM" id="SignalP"/>
    </source>
</evidence>
<feature type="chain" id="PRO_5003231229" description="Lipoprotein" evidence="1">
    <location>
        <begin position="20"/>
        <end position="703"/>
    </location>
</feature>
<dbReference type="STRING" id="648996.Theam_1416"/>
<reference evidence="2" key="1">
    <citation type="submission" date="2011-01" db="EMBL/GenBank/DDBJ databases">
        <title>Complete sequence of chromosome of Thermovibrio ammonificans HB-1.</title>
        <authorList>
            <consortium name="US DOE Joint Genome Institute"/>
            <person name="Lucas S."/>
            <person name="Copeland A."/>
            <person name="Lapidus A."/>
            <person name="Cheng J.-F."/>
            <person name="Goodwin L."/>
            <person name="Pitluck S."/>
            <person name="Davenport K."/>
            <person name="Detter J.C."/>
            <person name="Han C."/>
            <person name="Tapia R."/>
            <person name="Land M."/>
            <person name="Hauser L."/>
            <person name="Kyrpides N."/>
            <person name="Ivanova N."/>
            <person name="Ovchinnikova G."/>
            <person name="Vetriani C."/>
            <person name="Woyke T."/>
        </authorList>
    </citation>
    <scope>NUCLEOTIDE SEQUENCE [LARGE SCALE GENOMIC DNA]</scope>
    <source>
        <strain evidence="2">HB-1</strain>
    </source>
</reference>